<organism evidence="8 9">
    <name type="scientific">Castilleja foliolosa</name>
    <dbReference type="NCBI Taxonomy" id="1961234"/>
    <lineage>
        <taxon>Eukaryota</taxon>
        <taxon>Viridiplantae</taxon>
        <taxon>Streptophyta</taxon>
        <taxon>Embryophyta</taxon>
        <taxon>Tracheophyta</taxon>
        <taxon>Spermatophyta</taxon>
        <taxon>Magnoliopsida</taxon>
        <taxon>eudicotyledons</taxon>
        <taxon>Gunneridae</taxon>
        <taxon>Pentapetalae</taxon>
        <taxon>asterids</taxon>
        <taxon>lamiids</taxon>
        <taxon>Lamiales</taxon>
        <taxon>Orobanchaceae</taxon>
        <taxon>Pedicularideae</taxon>
        <taxon>Castillejinae</taxon>
        <taxon>Castilleja</taxon>
    </lineage>
</organism>
<dbReference type="GO" id="GO:0016787">
    <property type="term" value="F:hydrolase activity"/>
    <property type="evidence" value="ECO:0007669"/>
    <property type="project" value="UniProtKB-KW"/>
</dbReference>
<dbReference type="EMBL" id="JAVIJP010000017">
    <property type="protein sequence ID" value="KAL3640360.1"/>
    <property type="molecule type" value="Genomic_DNA"/>
</dbReference>
<dbReference type="GO" id="GO:0071555">
    <property type="term" value="P:cell wall organization"/>
    <property type="evidence" value="ECO:0007669"/>
    <property type="project" value="UniProtKB-KW"/>
</dbReference>
<evidence type="ECO:0000313" key="9">
    <source>
        <dbReference type="Proteomes" id="UP001632038"/>
    </source>
</evidence>
<evidence type="ECO:0000256" key="5">
    <source>
        <dbReference type="ARBA" id="ARBA00023316"/>
    </source>
</evidence>
<evidence type="ECO:0000256" key="4">
    <source>
        <dbReference type="ARBA" id="ARBA00022512"/>
    </source>
</evidence>
<evidence type="ECO:0000313" key="8">
    <source>
        <dbReference type="EMBL" id="KAL3640360.1"/>
    </source>
</evidence>
<reference evidence="9" key="1">
    <citation type="journal article" date="2024" name="IScience">
        <title>Strigolactones Initiate the Formation of Haustorium-like Structures in Castilleja.</title>
        <authorList>
            <person name="Buerger M."/>
            <person name="Peterson D."/>
            <person name="Chory J."/>
        </authorList>
    </citation>
    <scope>NUCLEOTIDE SEQUENCE [LARGE SCALE GENOMIC DNA]</scope>
</reference>
<dbReference type="Proteomes" id="UP001632038">
    <property type="component" value="Unassembled WGS sequence"/>
</dbReference>
<comment type="subcellular location">
    <subcellularLocation>
        <location evidence="2 6">Secreted</location>
        <location evidence="2 6">Cell wall</location>
    </subcellularLocation>
</comment>
<keyword evidence="6" id="KW-0378">Hydrolase</keyword>
<protein>
    <recommendedName>
        <fullName evidence="6">Pectin acetylesterase</fullName>
        <ecNumber evidence="6">3.1.1.-</ecNumber>
    </recommendedName>
</protein>
<keyword evidence="6" id="KW-0732">Signal</keyword>
<evidence type="ECO:0000259" key="7">
    <source>
        <dbReference type="PROSITE" id="PS51297"/>
    </source>
</evidence>
<feature type="chain" id="PRO_5044533857" description="Pectin acetylesterase" evidence="6">
    <location>
        <begin position="24"/>
        <end position="283"/>
    </location>
</feature>
<keyword evidence="6" id="KW-0964">Secreted</keyword>
<dbReference type="Pfam" id="PF03283">
    <property type="entry name" value="PAE"/>
    <property type="match status" value="2"/>
</dbReference>
<evidence type="ECO:0000256" key="3">
    <source>
        <dbReference type="ARBA" id="ARBA00005784"/>
    </source>
</evidence>
<keyword evidence="9" id="KW-1185">Reference proteome</keyword>
<dbReference type="AlphaFoldDB" id="A0ABD3DHM4"/>
<evidence type="ECO:0000256" key="2">
    <source>
        <dbReference type="ARBA" id="ARBA00004191"/>
    </source>
</evidence>
<evidence type="ECO:0000256" key="1">
    <source>
        <dbReference type="ARBA" id="ARBA00003534"/>
    </source>
</evidence>
<dbReference type="InterPro" id="IPR004963">
    <property type="entry name" value="PAE/NOTUM"/>
</dbReference>
<comment type="function">
    <text evidence="1 6">Hydrolyzes acetyl esters in homogalacturonan regions of pectin. In type I primary cell wall, galacturonic acid residues of pectin can be acetylated at the O-2 and O-3 positions. Decreasing the degree of acetylation of pectin gels in vitro alters their physical properties.</text>
</comment>
<comment type="caution">
    <text evidence="8">The sequence shown here is derived from an EMBL/GenBank/DDBJ whole genome shotgun (WGS) entry which is preliminary data.</text>
</comment>
<dbReference type="PANTHER" id="PTHR21562">
    <property type="entry name" value="NOTUM-RELATED"/>
    <property type="match status" value="1"/>
</dbReference>
<evidence type="ECO:0000256" key="6">
    <source>
        <dbReference type="RuleBase" id="RU363114"/>
    </source>
</evidence>
<keyword evidence="4 6" id="KW-0134">Cell wall</keyword>
<gene>
    <name evidence="8" type="ORF">CASFOL_015328</name>
</gene>
<dbReference type="InterPro" id="IPR002487">
    <property type="entry name" value="TF_Kbox"/>
</dbReference>
<keyword evidence="5 6" id="KW-0961">Cell wall biogenesis/degradation</keyword>
<proteinExistence type="inferred from homology"/>
<feature type="domain" description="K-box" evidence="7">
    <location>
        <begin position="177"/>
        <end position="274"/>
    </location>
</feature>
<dbReference type="PANTHER" id="PTHR21562:SF93">
    <property type="entry name" value="PECTIN ACETYLESTERASE 8"/>
    <property type="match status" value="1"/>
</dbReference>
<accession>A0ABD3DHM4</accession>
<dbReference type="Pfam" id="PF01486">
    <property type="entry name" value="K-box"/>
    <property type="match status" value="1"/>
</dbReference>
<dbReference type="PROSITE" id="PS51297">
    <property type="entry name" value="K_BOX"/>
    <property type="match status" value="1"/>
</dbReference>
<comment type="similarity">
    <text evidence="3 6">Belongs to the pectinacetylesterase family.</text>
</comment>
<feature type="signal peptide" evidence="6">
    <location>
        <begin position="1"/>
        <end position="23"/>
    </location>
</feature>
<sequence>MLGRLCKWLHILVFMLIVLRTESLFVSITYLQSAVAKGADRGYGAGINNWLVQIEGGGWCNNVTTCLGRKNTRLGSSKQMAKLLAFSGILNNKAQFNPAVTKLHYRGARIFLAVIEDLLAKGMKNAENAILSGCSAGGLASILHCDSFKALLPMSTRVKCFSDAGYFINTGFGSFEELSSQQEYLKLKARFEALQRTQRNLLGEDLGPLNSKELESVERQLDMSLKQIRSTRTRGGRRLLMVDAWIIARGRIPIGDKARGCPQSRLECGEARRRFERQLAVAW</sequence>
<dbReference type="EC" id="3.1.1.-" evidence="6"/>
<name>A0ABD3DHM4_9LAMI</name>